<gene>
    <name evidence="2" type="ORF">FB45DRAFT_1152880</name>
</gene>
<feature type="compositionally biased region" description="Polar residues" evidence="1">
    <location>
        <begin position="20"/>
        <end position="29"/>
    </location>
</feature>
<proteinExistence type="predicted"/>
<dbReference type="Proteomes" id="UP001221142">
    <property type="component" value="Unassembled WGS sequence"/>
</dbReference>
<reference evidence="2" key="1">
    <citation type="submission" date="2023-03" db="EMBL/GenBank/DDBJ databases">
        <title>Massive genome expansion in bonnet fungi (Mycena s.s.) driven by repeated elements and novel gene families across ecological guilds.</title>
        <authorList>
            <consortium name="Lawrence Berkeley National Laboratory"/>
            <person name="Harder C.B."/>
            <person name="Miyauchi S."/>
            <person name="Viragh M."/>
            <person name="Kuo A."/>
            <person name="Thoen E."/>
            <person name="Andreopoulos B."/>
            <person name="Lu D."/>
            <person name="Skrede I."/>
            <person name="Drula E."/>
            <person name="Henrissat B."/>
            <person name="Morin E."/>
            <person name="Kohler A."/>
            <person name="Barry K."/>
            <person name="LaButti K."/>
            <person name="Morin E."/>
            <person name="Salamov A."/>
            <person name="Lipzen A."/>
            <person name="Mereny Z."/>
            <person name="Hegedus B."/>
            <person name="Baldrian P."/>
            <person name="Stursova M."/>
            <person name="Weitz H."/>
            <person name="Taylor A."/>
            <person name="Grigoriev I.V."/>
            <person name="Nagy L.G."/>
            <person name="Martin F."/>
            <person name="Kauserud H."/>
        </authorList>
    </citation>
    <scope>NUCLEOTIDE SEQUENCE</scope>
    <source>
        <strain evidence="2">9284</strain>
    </source>
</reference>
<organism evidence="2 3">
    <name type="scientific">Roridomyces roridus</name>
    <dbReference type="NCBI Taxonomy" id="1738132"/>
    <lineage>
        <taxon>Eukaryota</taxon>
        <taxon>Fungi</taxon>
        <taxon>Dikarya</taxon>
        <taxon>Basidiomycota</taxon>
        <taxon>Agaricomycotina</taxon>
        <taxon>Agaricomycetes</taxon>
        <taxon>Agaricomycetidae</taxon>
        <taxon>Agaricales</taxon>
        <taxon>Marasmiineae</taxon>
        <taxon>Mycenaceae</taxon>
        <taxon>Roridomyces</taxon>
    </lineage>
</organism>
<sequence length="162" mass="17169">MQDAADLLLAGVANQQPHVQDAARQSKSLVDSLPTQSSTTSPTSFVPCQRRVSTFVLASSSESSRNSCNPRADWAATIKDVVVVVADATKVLVADGGLVASRVLAGIKCRRTRRAEAFCRGAKKLCSSHRFPLGFVVNGFNHAPLVLPHGLAAPANVLECCR</sequence>
<evidence type="ECO:0000313" key="2">
    <source>
        <dbReference type="EMBL" id="KAJ7631059.1"/>
    </source>
</evidence>
<accession>A0AAD7FLF3</accession>
<feature type="region of interest" description="Disordered" evidence="1">
    <location>
        <begin position="20"/>
        <end position="44"/>
    </location>
</feature>
<comment type="caution">
    <text evidence="2">The sequence shown here is derived from an EMBL/GenBank/DDBJ whole genome shotgun (WGS) entry which is preliminary data.</text>
</comment>
<feature type="compositionally biased region" description="Low complexity" evidence="1">
    <location>
        <begin position="34"/>
        <end position="44"/>
    </location>
</feature>
<evidence type="ECO:0000256" key="1">
    <source>
        <dbReference type="SAM" id="MobiDB-lite"/>
    </source>
</evidence>
<protein>
    <submittedName>
        <fullName evidence="2">Uncharacterized protein</fullName>
    </submittedName>
</protein>
<dbReference type="EMBL" id="JARKIF010000009">
    <property type="protein sequence ID" value="KAJ7631059.1"/>
    <property type="molecule type" value="Genomic_DNA"/>
</dbReference>
<keyword evidence="3" id="KW-1185">Reference proteome</keyword>
<name>A0AAD7FLF3_9AGAR</name>
<dbReference type="AlphaFoldDB" id="A0AAD7FLF3"/>
<evidence type="ECO:0000313" key="3">
    <source>
        <dbReference type="Proteomes" id="UP001221142"/>
    </source>
</evidence>